<comment type="caution">
    <text evidence="3">The sequence shown here is derived from an EMBL/GenBank/DDBJ whole genome shotgun (WGS) entry which is preliminary data.</text>
</comment>
<dbReference type="Pfam" id="PF00072">
    <property type="entry name" value="Response_reg"/>
    <property type="match status" value="1"/>
</dbReference>
<keyword evidence="1" id="KW-0597">Phosphoprotein</keyword>
<dbReference type="GO" id="GO:0000160">
    <property type="term" value="P:phosphorelay signal transduction system"/>
    <property type="evidence" value="ECO:0007669"/>
    <property type="project" value="InterPro"/>
</dbReference>
<dbReference type="AlphaFoldDB" id="A0A8X8H2G1"/>
<dbReference type="Gene3D" id="3.40.50.2300">
    <property type="match status" value="1"/>
</dbReference>
<keyword evidence="4" id="KW-1185">Reference proteome</keyword>
<dbReference type="CDD" id="cd00156">
    <property type="entry name" value="REC"/>
    <property type="match status" value="1"/>
</dbReference>
<sequence>MPPASLHTRLTPPDLAAQPLLPLAGLTVLAVEDSRFASDALRLLCQRSGARLRRAANLHAARAHLSVYRPDAVIVDLGLPDGRGEGLIRDLVLHGPSRPRILGCSGDPDGRGMALAAGADGFLDKPLPGLAAFQCAVLGLPPLPQGLVQADVLPPPDPLALQDDLAEARRLTRHLITRASGDGGTAAQGLSVWPTRELALHSRNLSAAHLSSTLQKPSHAYLAAFVTSLARSSNDTVLEQAAKAARHSHSGLQRLDHLLAQRLGETRAFSQDEKP</sequence>
<protein>
    <submittedName>
        <fullName evidence="3">Response regulator</fullName>
    </submittedName>
</protein>
<dbReference type="RefSeq" id="WP_174539458.1">
    <property type="nucleotide sequence ID" value="NZ_WHUT02000004.1"/>
</dbReference>
<dbReference type="PROSITE" id="PS50110">
    <property type="entry name" value="RESPONSE_REGULATORY"/>
    <property type="match status" value="1"/>
</dbReference>
<evidence type="ECO:0000256" key="1">
    <source>
        <dbReference type="PROSITE-ProRule" id="PRU00169"/>
    </source>
</evidence>
<name>A0A8X8H2G1_9RHOB</name>
<accession>A0A8X8H2G1</accession>
<feature type="modified residue" description="4-aspartylphosphate" evidence="1">
    <location>
        <position position="76"/>
    </location>
</feature>
<feature type="domain" description="Response regulatory" evidence="2">
    <location>
        <begin position="27"/>
        <end position="140"/>
    </location>
</feature>
<dbReference type="SUPFAM" id="SSF52172">
    <property type="entry name" value="CheY-like"/>
    <property type="match status" value="1"/>
</dbReference>
<dbReference type="SMART" id="SM00448">
    <property type="entry name" value="REC"/>
    <property type="match status" value="1"/>
</dbReference>
<evidence type="ECO:0000313" key="4">
    <source>
        <dbReference type="Proteomes" id="UP000484076"/>
    </source>
</evidence>
<evidence type="ECO:0000259" key="2">
    <source>
        <dbReference type="PROSITE" id="PS50110"/>
    </source>
</evidence>
<dbReference type="Proteomes" id="UP000484076">
    <property type="component" value="Unassembled WGS sequence"/>
</dbReference>
<gene>
    <name evidence="3" type="ORF">GEU84_008060</name>
</gene>
<proteinExistence type="predicted"/>
<reference evidence="3" key="1">
    <citation type="submission" date="2020-05" db="EMBL/GenBank/DDBJ databases">
        <title>Fertoebacter nigrum gen. nov., sp. nov., a new member of the family Rhodobacteraceae.</title>
        <authorList>
            <person name="Szuroczki S."/>
            <person name="Abbaszade G."/>
            <person name="Buni D."/>
            <person name="Schumann P."/>
            <person name="Toth E."/>
        </authorList>
    </citation>
    <scope>NUCLEOTIDE SEQUENCE</scope>
    <source>
        <strain evidence="3">RG-N-1a</strain>
    </source>
</reference>
<evidence type="ECO:0000313" key="3">
    <source>
        <dbReference type="EMBL" id="NUB44333.1"/>
    </source>
</evidence>
<organism evidence="3 4">
    <name type="scientific">Fertoeibacter niger</name>
    <dbReference type="NCBI Taxonomy" id="2656921"/>
    <lineage>
        <taxon>Bacteria</taxon>
        <taxon>Pseudomonadati</taxon>
        <taxon>Pseudomonadota</taxon>
        <taxon>Alphaproteobacteria</taxon>
        <taxon>Rhodobacterales</taxon>
        <taxon>Paracoccaceae</taxon>
        <taxon>Fertoeibacter</taxon>
    </lineage>
</organism>
<dbReference type="EMBL" id="WHUT02000004">
    <property type="protein sequence ID" value="NUB44333.1"/>
    <property type="molecule type" value="Genomic_DNA"/>
</dbReference>
<dbReference type="InterPro" id="IPR001789">
    <property type="entry name" value="Sig_transdc_resp-reg_receiver"/>
</dbReference>
<dbReference type="InterPro" id="IPR011006">
    <property type="entry name" value="CheY-like_superfamily"/>
</dbReference>